<evidence type="ECO:0000256" key="4">
    <source>
        <dbReference type="ARBA" id="ARBA00023098"/>
    </source>
</evidence>
<dbReference type="OrthoDB" id="2363873at2759"/>
<organism evidence="7 8">
    <name type="scientific">Periconia macrospinosa</name>
    <dbReference type="NCBI Taxonomy" id="97972"/>
    <lineage>
        <taxon>Eukaryota</taxon>
        <taxon>Fungi</taxon>
        <taxon>Dikarya</taxon>
        <taxon>Ascomycota</taxon>
        <taxon>Pezizomycotina</taxon>
        <taxon>Dothideomycetes</taxon>
        <taxon>Pleosporomycetidae</taxon>
        <taxon>Pleosporales</taxon>
        <taxon>Massarineae</taxon>
        <taxon>Periconiaceae</taxon>
        <taxon>Periconia</taxon>
    </lineage>
</organism>
<dbReference type="Proteomes" id="UP000244855">
    <property type="component" value="Unassembled WGS sequence"/>
</dbReference>
<gene>
    <name evidence="7" type="ORF">DM02DRAFT_678463</name>
</gene>
<keyword evidence="2 7" id="KW-0378">Hydrolase</keyword>
<dbReference type="SUPFAM" id="SSF53474">
    <property type="entry name" value="alpha/beta-Hydrolases"/>
    <property type="match status" value="1"/>
</dbReference>
<dbReference type="PANTHER" id="PTHR10272:SF14">
    <property type="entry name" value="PAF ACETYLHYDROLASE FAMILY PROTEIN"/>
    <property type="match status" value="1"/>
</dbReference>
<keyword evidence="5" id="KW-0732">Signal</keyword>
<dbReference type="InterPro" id="IPR029058">
    <property type="entry name" value="AB_hydrolase_fold"/>
</dbReference>
<dbReference type="EC" id="3.1.1.47" evidence="1"/>
<dbReference type="Gene3D" id="3.40.50.1820">
    <property type="entry name" value="alpha/beta hydrolase"/>
    <property type="match status" value="1"/>
</dbReference>
<dbReference type="GO" id="GO:0003847">
    <property type="term" value="F:1-alkyl-2-acetylglycerophosphocholine esterase activity"/>
    <property type="evidence" value="ECO:0007669"/>
    <property type="project" value="UniProtKB-EC"/>
</dbReference>
<evidence type="ECO:0000256" key="1">
    <source>
        <dbReference type="ARBA" id="ARBA00013201"/>
    </source>
</evidence>
<feature type="domain" description="AB hydrolase-1" evidence="6">
    <location>
        <begin position="114"/>
        <end position="243"/>
    </location>
</feature>
<evidence type="ECO:0000256" key="2">
    <source>
        <dbReference type="ARBA" id="ARBA00022801"/>
    </source>
</evidence>
<protein>
    <recommendedName>
        <fullName evidence="1">1-alkyl-2-acetylglycerophosphocholine esterase</fullName>
        <ecNumber evidence="1">3.1.1.47</ecNumber>
    </recommendedName>
</protein>
<dbReference type="PANTHER" id="PTHR10272">
    <property type="entry name" value="PLATELET-ACTIVATING FACTOR ACETYLHYDROLASE"/>
    <property type="match status" value="1"/>
</dbReference>
<evidence type="ECO:0000313" key="7">
    <source>
        <dbReference type="EMBL" id="PVH90670.1"/>
    </source>
</evidence>
<reference evidence="7 8" key="1">
    <citation type="journal article" date="2018" name="Sci. Rep.">
        <title>Comparative genomics provides insights into the lifestyle and reveals functional heterogeneity of dark septate endophytic fungi.</title>
        <authorList>
            <person name="Knapp D.G."/>
            <person name="Nemeth J.B."/>
            <person name="Barry K."/>
            <person name="Hainaut M."/>
            <person name="Henrissat B."/>
            <person name="Johnson J."/>
            <person name="Kuo A."/>
            <person name="Lim J.H.P."/>
            <person name="Lipzen A."/>
            <person name="Nolan M."/>
            <person name="Ohm R.A."/>
            <person name="Tamas L."/>
            <person name="Grigoriev I.V."/>
            <person name="Spatafora J.W."/>
            <person name="Nagy L.G."/>
            <person name="Kovacs G.M."/>
        </authorList>
    </citation>
    <scope>NUCLEOTIDE SEQUENCE [LARGE SCALE GENOMIC DNA]</scope>
    <source>
        <strain evidence="7 8">DSE2036</strain>
    </source>
</reference>
<keyword evidence="4" id="KW-0443">Lipid metabolism</keyword>
<dbReference type="EMBL" id="KZ806162">
    <property type="protein sequence ID" value="PVH90670.1"/>
    <property type="molecule type" value="Genomic_DNA"/>
</dbReference>
<keyword evidence="3" id="KW-0442">Lipid degradation</keyword>
<accession>A0A2V1CY60</accession>
<dbReference type="AlphaFoldDB" id="A0A2V1CY60"/>
<dbReference type="Pfam" id="PF00561">
    <property type="entry name" value="Abhydrolase_1"/>
    <property type="match status" value="1"/>
</dbReference>
<keyword evidence="8" id="KW-1185">Reference proteome</keyword>
<sequence length="367" mass="39837">MQPLLSILPLLLTHSAVAFILPSPPGQYNVTLTTGPLIDSSRNNWVLMVSVFRPAICASTVAVPNMPERTAKYQASYAQRMFNVTEDLSSQFLQAQLPVCECNSSTTALVKDTPVLILSHGLEGTRLYHNVIASALASEGFTVITTDHPSDTNIIEYPNGHEITNNITFIPEVITKLIEVRAADASFIIDQLSNATAMAELGLGPFPTDRVAMLGHSLGGVTSVHAAAKDPRIRAAINWDGTLEYNPPLAQGISQPVSLVATDRPTDTSWEEAWSKLNGPKLWTKIAGLQHVGFIDLRTILKAAGQDINLFPELFGMIDPDELKDMLVAYTTEWMNGAFAGKVGGPLLEGEEPDRFPAVSVIKKDNY</sequence>
<evidence type="ECO:0000313" key="8">
    <source>
        <dbReference type="Proteomes" id="UP000244855"/>
    </source>
</evidence>
<dbReference type="InterPro" id="IPR000073">
    <property type="entry name" value="AB_hydrolase_1"/>
</dbReference>
<evidence type="ECO:0000259" key="6">
    <source>
        <dbReference type="Pfam" id="PF00561"/>
    </source>
</evidence>
<name>A0A2V1CY60_9PLEO</name>
<evidence type="ECO:0000256" key="5">
    <source>
        <dbReference type="SAM" id="SignalP"/>
    </source>
</evidence>
<feature type="signal peptide" evidence="5">
    <location>
        <begin position="1"/>
        <end position="18"/>
    </location>
</feature>
<proteinExistence type="predicted"/>
<dbReference type="GO" id="GO:0016042">
    <property type="term" value="P:lipid catabolic process"/>
    <property type="evidence" value="ECO:0007669"/>
    <property type="project" value="UniProtKB-KW"/>
</dbReference>
<dbReference type="STRING" id="97972.A0A2V1CY60"/>
<feature type="chain" id="PRO_5016052765" description="1-alkyl-2-acetylglycerophosphocholine esterase" evidence="5">
    <location>
        <begin position="19"/>
        <end position="367"/>
    </location>
</feature>
<evidence type="ECO:0000256" key="3">
    <source>
        <dbReference type="ARBA" id="ARBA00022963"/>
    </source>
</evidence>